<gene>
    <name evidence="1" type="ORF">ISN45_At01g026510</name>
</gene>
<sequence>MEIERTADYDKVWFTRARVTIIKRHRGNSIESID</sequence>
<organism evidence="1 2">
    <name type="scientific">Arabidopsis thaliana x Arabidopsis arenosa</name>
    <dbReference type="NCBI Taxonomy" id="1240361"/>
    <lineage>
        <taxon>Eukaryota</taxon>
        <taxon>Viridiplantae</taxon>
        <taxon>Streptophyta</taxon>
        <taxon>Embryophyta</taxon>
        <taxon>Tracheophyta</taxon>
        <taxon>Spermatophyta</taxon>
        <taxon>Magnoliopsida</taxon>
        <taxon>eudicotyledons</taxon>
        <taxon>Gunneridae</taxon>
        <taxon>Pentapetalae</taxon>
        <taxon>rosids</taxon>
        <taxon>malvids</taxon>
        <taxon>Brassicales</taxon>
        <taxon>Brassicaceae</taxon>
        <taxon>Camelineae</taxon>
        <taxon>Arabidopsis</taxon>
    </lineage>
</organism>
<dbReference type="Proteomes" id="UP000694240">
    <property type="component" value="Chromosome 1"/>
</dbReference>
<accession>A0A8T2GK29</accession>
<comment type="caution">
    <text evidence="1">The sequence shown here is derived from an EMBL/GenBank/DDBJ whole genome shotgun (WGS) entry which is preliminary data.</text>
</comment>
<evidence type="ECO:0000313" key="2">
    <source>
        <dbReference type="Proteomes" id="UP000694240"/>
    </source>
</evidence>
<reference evidence="1 2" key="1">
    <citation type="submission" date="2020-12" db="EMBL/GenBank/DDBJ databases">
        <title>Concerted genomic and epigenomic changes stabilize Arabidopsis allopolyploids.</title>
        <authorList>
            <person name="Chen Z."/>
        </authorList>
    </citation>
    <scope>NUCLEOTIDE SEQUENCE [LARGE SCALE GENOMIC DNA]</scope>
    <source>
        <strain evidence="1">Allo738</strain>
        <tissue evidence="1">Leaf</tissue>
    </source>
</reference>
<protein>
    <submittedName>
        <fullName evidence="1">Uncharacterized protein</fullName>
    </submittedName>
</protein>
<name>A0A8T2GK29_9BRAS</name>
<dbReference type="EMBL" id="JAEFBK010000001">
    <property type="protein sequence ID" value="KAG7647627.1"/>
    <property type="molecule type" value="Genomic_DNA"/>
</dbReference>
<evidence type="ECO:0000313" key="1">
    <source>
        <dbReference type="EMBL" id="KAG7647627.1"/>
    </source>
</evidence>
<keyword evidence="2" id="KW-1185">Reference proteome</keyword>
<proteinExistence type="predicted"/>
<dbReference type="AlphaFoldDB" id="A0A8T2GK29"/>